<dbReference type="EMBL" id="JX997183">
    <property type="protein sequence ID" value="AGE58713.1"/>
    <property type="molecule type" value="Genomic_DNA"/>
</dbReference>
<reference evidence="2" key="1">
    <citation type="submission" date="2012-10" db="EMBL/GenBank/DDBJ databases">
        <title>Towards defining the chloroviruses: a genomic journey through a genus of large DNA viruses.</title>
        <authorList>
            <person name="Jeanniard A."/>
            <person name="Dunigan D.D."/>
            <person name="Gurnon J.R."/>
            <person name="Agarkova I."/>
            <person name="Kang M."/>
            <person name="Vitek J."/>
            <person name="Duncan G."/>
            <person name="McClung O.W."/>
            <person name="Larsen M."/>
            <person name="Claverie J.-M."/>
            <person name="Van Etten J.L."/>
            <person name="Blanc G."/>
        </authorList>
    </citation>
    <scope>NUCLEOTIDE SEQUENCE</scope>
</reference>
<dbReference type="KEGG" id="vg:40525577"/>
<name>M1HHD6_9PHYC</name>
<proteinExistence type="predicted"/>
<evidence type="ECO:0000256" key="1">
    <source>
        <dbReference type="SAM" id="Phobius"/>
    </source>
</evidence>
<keyword evidence="1" id="KW-0472">Membrane</keyword>
<dbReference type="GeneID" id="40525577"/>
<evidence type="ECO:0000313" key="2">
    <source>
        <dbReference type="EMBL" id="AGE58713.1"/>
    </source>
</evidence>
<dbReference type="RefSeq" id="YP_009665358.1">
    <property type="nucleotide sequence ID" value="NC_043235.1"/>
</dbReference>
<feature type="transmembrane region" description="Helical" evidence="1">
    <location>
        <begin position="6"/>
        <end position="21"/>
    </location>
</feature>
<accession>M1HHD6</accession>
<protein>
    <submittedName>
        <fullName evidence="2">Uncharacterized protein</fullName>
    </submittedName>
</protein>
<keyword evidence="1" id="KW-1133">Transmembrane helix</keyword>
<keyword evidence="1" id="KW-0812">Transmembrane</keyword>
<gene>
    <name evidence="2" type="primary">NYs-1_393L</name>
    <name evidence="2" type="ORF">PBCVNYs1_393L</name>
</gene>
<sequence>MNSIIIVIIIAVMIAMYMFYTKRTNIDAENEWFPPVKNNIGVGDINYYKRKFGDVDN</sequence>
<organism evidence="2">
    <name type="scientific">Paramecium bursaria Chlorella virus NYs1</name>
    <dbReference type="NCBI Taxonomy" id="83442"/>
    <lineage>
        <taxon>Viruses</taxon>
        <taxon>Varidnaviria</taxon>
        <taxon>Bamfordvirae</taxon>
        <taxon>Nucleocytoviricota</taxon>
        <taxon>Megaviricetes</taxon>
        <taxon>Algavirales</taxon>
        <taxon>Phycodnaviridae</taxon>
        <taxon>Chlorovirus</taxon>
        <taxon>Chlorovirus newyorkense</taxon>
    </lineage>
</organism>